<keyword evidence="6" id="KW-1185">Reference proteome</keyword>
<dbReference type="PANTHER" id="PTHR12901:SF10">
    <property type="entry name" value="COENZYME Q-BINDING PROTEIN COQ10, MITOCHONDRIAL"/>
    <property type="match status" value="1"/>
</dbReference>
<dbReference type="AlphaFoldDB" id="A0A078AD60"/>
<dbReference type="OMA" id="QIDYDIE"/>
<dbReference type="InterPro" id="IPR044996">
    <property type="entry name" value="COQ10-like"/>
</dbReference>
<dbReference type="EMBL" id="CCKQ01007437">
    <property type="protein sequence ID" value="CDW78803.1"/>
    <property type="molecule type" value="Genomic_DNA"/>
</dbReference>
<organism evidence="5 6">
    <name type="scientific">Stylonychia lemnae</name>
    <name type="common">Ciliate</name>
    <dbReference type="NCBI Taxonomy" id="5949"/>
    <lineage>
        <taxon>Eukaryota</taxon>
        <taxon>Sar</taxon>
        <taxon>Alveolata</taxon>
        <taxon>Ciliophora</taxon>
        <taxon>Intramacronucleata</taxon>
        <taxon>Spirotrichea</taxon>
        <taxon>Stichotrichia</taxon>
        <taxon>Sporadotrichida</taxon>
        <taxon>Oxytrichidae</taxon>
        <taxon>Stylonychinae</taxon>
        <taxon>Stylonychia</taxon>
    </lineage>
</organism>
<gene>
    <name evidence="5" type="primary">Contig584.g653</name>
    <name evidence="5" type="ORF">STYLEM_7787</name>
</gene>
<evidence type="ECO:0000256" key="3">
    <source>
        <dbReference type="ARBA" id="ARBA00024947"/>
    </source>
</evidence>
<comment type="subunit">
    <text evidence="2">Interacts with coenzyme Q.</text>
</comment>
<dbReference type="Pfam" id="PF03364">
    <property type="entry name" value="Polyketide_cyc"/>
    <property type="match status" value="1"/>
</dbReference>
<evidence type="ECO:0000313" key="5">
    <source>
        <dbReference type="EMBL" id="CDW78803.1"/>
    </source>
</evidence>
<sequence>MSESNVLENTVQNQLINAKNHGNFDAETKIGFSALSFSYVSHVTYKEPFYVLSESYNSRIFQELYSEWEIKKLAKHQCEVTYKIKMTFTNSIYTSITNQFFEFLTKNINQSFEQRCFEEYYKGKEIDHTEVEEQQIDLKENENIVKEIIGDQSKTDKNDTVVEKVYEDQWIWGLGSTSKLNSRKKMLVKNQTESFQNNWLNLFLQSLQPLITQGLLKTIDMNSLKKTLEQSENLRMEIKIIFDAFGQQEQLKRVYAQHIQRLLMQQVYN</sequence>
<evidence type="ECO:0000256" key="1">
    <source>
        <dbReference type="ARBA" id="ARBA00006885"/>
    </source>
</evidence>
<dbReference type="InterPro" id="IPR023393">
    <property type="entry name" value="START-like_dom_sf"/>
</dbReference>
<dbReference type="PANTHER" id="PTHR12901">
    <property type="entry name" value="SPERM PROTEIN HOMOLOG"/>
    <property type="match status" value="1"/>
</dbReference>
<protein>
    <submittedName>
        <fullName evidence="5">Protein coq10 a</fullName>
    </submittedName>
</protein>
<evidence type="ECO:0000256" key="2">
    <source>
        <dbReference type="ARBA" id="ARBA00011814"/>
    </source>
</evidence>
<comment type="function">
    <text evidence="3">Required for the function of coenzyme Q in the respiratory chain. May serve as a chaperone or may be involved in the transport of Q6 from its site of synthesis to the catalytic sites of the respiratory complexes.</text>
</comment>
<dbReference type="OrthoDB" id="292693at2759"/>
<dbReference type="GO" id="GO:0005739">
    <property type="term" value="C:mitochondrion"/>
    <property type="evidence" value="ECO:0007669"/>
    <property type="project" value="TreeGrafter"/>
</dbReference>
<dbReference type="Proteomes" id="UP000039865">
    <property type="component" value="Unassembled WGS sequence"/>
</dbReference>
<feature type="domain" description="Coenzyme Q-binding protein COQ10 START" evidence="4">
    <location>
        <begin position="21"/>
        <end position="112"/>
    </location>
</feature>
<evidence type="ECO:0000313" key="6">
    <source>
        <dbReference type="Proteomes" id="UP000039865"/>
    </source>
</evidence>
<dbReference type="InParanoid" id="A0A078AD60"/>
<dbReference type="InterPro" id="IPR005031">
    <property type="entry name" value="COQ10_START"/>
</dbReference>
<proteinExistence type="inferred from homology"/>
<dbReference type="Gene3D" id="3.30.530.20">
    <property type="match status" value="1"/>
</dbReference>
<reference evidence="5 6" key="1">
    <citation type="submission" date="2014-06" db="EMBL/GenBank/DDBJ databases">
        <authorList>
            <person name="Swart Estienne"/>
        </authorList>
    </citation>
    <scope>NUCLEOTIDE SEQUENCE [LARGE SCALE GENOMIC DNA]</scope>
    <source>
        <strain evidence="5 6">130c</strain>
    </source>
</reference>
<accession>A0A078AD60</accession>
<dbReference type="GO" id="GO:0045333">
    <property type="term" value="P:cellular respiration"/>
    <property type="evidence" value="ECO:0007669"/>
    <property type="project" value="InterPro"/>
</dbReference>
<comment type="similarity">
    <text evidence="1">Belongs to the COQ10 family.</text>
</comment>
<name>A0A078AD60_STYLE</name>
<dbReference type="GO" id="GO:0048039">
    <property type="term" value="F:ubiquinone binding"/>
    <property type="evidence" value="ECO:0007669"/>
    <property type="project" value="InterPro"/>
</dbReference>
<evidence type="ECO:0000259" key="4">
    <source>
        <dbReference type="Pfam" id="PF03364"/>
    </source>
</evidence>
<dbReference type="SUPFAM" id="SSF55961">
    <property type="entry name" value="Bet v1-like"/>
    <property type="match status" value="1"/>
</dbReference>